<reference evidence="3" key="1">
    <citation type="journal article" date="2019" name="Int. J. Syst. Evol. Microbiol.">
        <title>The Global Catalogue of Microorganisms (GCM) 10K type strain sequencing project: providing services to taxonomists for standard genome sequencing and annotation.</title>
        <authorList>
            <consortium name="The Broad Institute Genomics Platform"/>
            <consortium name="The Broad Institute Genome Sequencing Center for Infectious Disease"/>
            <person name="Wu L."/>
            <person name="Ma J."/>
        </authorList>
    </citation>
    <scope>NUCLEOTIDE SEQUENCE [LARGE SCALE GENOMIC DNA]</scope>
    <source>
        <strain evidence="3">JCM 13249</strain>
    </source>
</reference>
<name>A0ABP4X2G7_9ACTN</name>
<accession>A0ABP4X2G7</accession>
<protein>
    <submittedName>
        <fullName evidence="2">Uncharacterized protein</fullName>
    </submittedName>
</protein>
<sequence length="78" mass="7916">MVGATILGTAVWFAVDAAWPSWPQPRDSDALYKASIISVAVDTGPEVGTGLAVAALLLGSVLTVLACARLSAANNETC</sequence>
<evidence type="ECO:0000256" key="1">
    <source>
        <dbReference type="SAM" id="Phobius"/>
    </source>
</evidence>
<evidence type="ECO:0000313" key="3">
    <source>
        <dbReference type="Proteomes" id="UP001500655"/>
    </source>
</evidence>
<gene>
    <name evidence="2" type="ORF">GCM10009681_45020</name>
</gene>
<evidence type="ECO:0000313" key="2">
    <source>
        <dbReference type="EMBL" id="GAA1768721.1"/>
    </source>
</evidence>
<keyword evidence="1" id="KW-0472">Membrane</keyword>
<comment type="caution">
    <text evidence="2">The sequence shown here is derived from an EMBL/GenBank/DDBJ whole genome shotgun (WGS) entry which is preliminary data.</text>
</comment>
<organism evidence="2 3">
    <name type="scientific">Luedemannella helvata</name>
    <dbReference type="NCBI Taxonomy" id="349315"/>
    <lineage>
        <taxon>Bacteria</taxon>
        <taxon>Bacillati</taxon>
        <taxon>Actinomycetota</taxon>
        <taxon>Actinomycetes</taxon>
        <taxon>Micromonosporales</taxon>
        <taxon>Micromonosporaceae</taxon>
        <taxon>Luedemannella</taxon>
    </lineage>
</organism>
<keyword evidence="1" id="KW-1133">Transmembrane helix</keyword>
<feature type="transmembrane region" description="Helical" evidence="1">
    <location>
        <begin position="47"/>
        <end position="68"/>
    </location>
</feature>
<proteinExistence type="predicted"/>
<dbReference type="EMBL" id="BAAALS010000026">
    <property type="protein sequence ID" value="GAA1768721.1"/>
    <property type="molecule type" value="Genomic_DNA"/>
</dbReference>
<keyword evidence="1" id="KW-0812">Transmembrane</keyword>
<keyword evidence="3" id="KW-1185">Reference proteome</keyword>
<dbReference type="Proteomes" id="UP001500655">
    <property type="component" value="Unassembled WGS sequence"/>
</dbReference>